<keyword evidence="2" id="KW-1185">Reference proteome</keyword>
<organism evidence="1 2">
    <name type="scientific">Buddleja alternifolia</name>
    <dbReference type="NCBI Taxonomy" id="168488"/>
    <lineage>
        <taxon>Eukaryota</taxon>
        <taxon>Viridiplantae</taxon>
        <taxon>Streptophyta</taxon>
        <taxon>Embryophyta</taxon>
        <taxon>Tracheophyta</taxon>
        <taxon>Spermatophyta</taxon>
        <taxon>Magnoliopsida</taxon>
        <taxon>eudicotyledons</taxon>
        <taxon>Gunneridae</taxon>
        <taxon>Pentapetalae</taxon>
        <taxon>asterids</taxon>
        <taxon>lamiids</taxon>
        <taxon>Lamiales</taxon>
        <taxon>Scrophulariaceae</taxon>
        <taxon>Buddlejeae</taxon>
        <taxon>Buddleja</taxon>
    </lineage>
</organism>
<dbReference type="Gene3D" id="1.25.40.20">
    <property type="entry name" value="Ankyrin repeat-containing domain"/>
    <property type="match status" value="1"/>
</dbReference>
<comment type="caution">
    <text evidence="1">The sequence shown here is derived from an EMBL/GenBank/DDBJ whole genome shotgun (WGS) entry which is preliminary data.</text>
</comment>
<dbReference type="EMBL" id="WHWC01000015">
    <property type="protein sequence ID" value="KAG8368698.1"/>
    <property type="molecule type" value="Genomic_DNA"/>
</dbReference>
<dbReference type="InterPro" id="IPR002110">
    <property type="entry name" value="Ankyrin_rpt"/>
</dbReference>
<evidence type="ECO:0000313" key="1">
    <source>
        <dbReference type="EMBL" id="KAG8368698.1"/>
    </source>
</evidence>
<dbReference type="AlphaFoldDB" id="A0AAV6WDM7"/>
<dbReference type="InterPro" id="IPR036770">
    <property type="entry name" value="Ankyrin_rpt-contain_sf"/>
</dbReference>
<dbReference type="SUPFAM" id="SSF48403">
    <property type="entry name" value="Ankyrin repeat"/>
    <property type="match status" value="1"/>
</dbReference>
<dbReference type="Proteomes" id="UP000826271">
    <property type="component" value="Unassembled WGS sequence"/>
</dbReference>
<dbReference type="Pfam" id="PF12796">
    <property type="entry name" value="Ank_2"/>
    <property type="match status" value="1"/>
</dbReference>
<evidence type="ECO:0000313" key="2">
    <source>
        <dbReference type="Proteomes" id="UP000826271"/>
    </source>
</evidence>
<reference evidence="1" key="1">
    <citation type="submission" date="2019-10" db="EMBL/GenBank/DDBJ databases">
        <authorList>
            <person name="Zhang R."/>
            <person name="Pan Y."/>
            <person name="Wang J."/>
            <person name="Ma R."/>
            <person name="Yu S."/>
        </authorList>
    </citation>
    <scope>NUCLEOTIDE SEQUENCE</scope>
    <source>
        <strain evidence="1">LA-IB0</strain>
        <tissue evidence="1">Leaf</tissue>
    </source>
</reference>
<name>A0AAV6WDM7_9LAMI</name>
<protein>
    <submittedName>
        <fullName evidence="1">Uncharacterized protein</fullName>
    </submittedName>
</protein>
<gene>
    <name evidence="1" type="ORF">BUALT_Bualt15G0072700</name>
</gene>
<proteinExistence type="predicted"/>
<accession>A0AAV6WDM7</accession>
<sequence>MSVMITDIMMANKTHLDRMMNEPTRFKIIGKYGEKFLQLQGVLHEETPRAHGEDTFVMHEPMRKGERHFPCASREKVGHRNDTVLHLCVKYGTLEALEILVPNLNGLLGEENDDGDTILHMAVRDRRIEVRLT</sequence>